<dbReference type="GO" id="GO:0016616">
    <property type="term" value="F:oxidoreductase activity, acting on the CH-OH group of donors, NAD or NADP as acceptor"/>
    <property type="evidence" value="ECO:0007669"/>
    <property type="project" value="TreeGrafter"/>
</dbReference>
<dbReference type="OrthoDB" id="7289984at2759"/>
<gene>
    <name evidence="1" type="ORF">D9758_008234</name>
</gene>
<dbReference type="PRINTS" id="PR00081">
    <property type="entry name" value="GDHRDH"/>
</dbReference>
<dbReference type="PANTHER" id="PTHR45458">
    <property type="entry name" value="SHORT-CHAIN DEHYDROGENASE/REDUCTASE SDR"/>
    <property type="match status" value="1"/>
</dbReference>
<comment type="caution">
    <text evidence="1">The sequence shown here is derived from an EMBL/GenBank/DDBJ whole genome shotgun (WGS) entry which is preliminary data.</text>
</comment>
<dbReference type="PANTHER" id="PTHR45458:SF2">
    <property type="entry name" value="OXIDOREDUCTASE, SHORT CHAIN DEHYDROGENASE_REDUCTASE FAMILY SUPERFAMILY (AFU_ORTHOLOGUE AFUA_3G13450)"/>
    <property type="match status" value="1"/>
</dbReference>
<reference evidence="1 2" key="1">
    <citation type="journal article" date="2020" name="ISME J.">
        <title>Uncovering the hidden diversity of litter-decomposition mechanisms in mushroom-forming fungi.</title>
        <authorList>
            <person name="Floudas D."/>
            <person name="Bentzer J."/>
            <person name="Ahren D."/>
            <person name="Johansson T."/>
            <person name="Persson P."/>
            <person name="Tunlid A."/>
        </authorList>
    </citation>
    <scope>NUCLEOTIDE SEQUENCE [LARGE SCALE GENOMIC DNA]</scope>
    <source>
        <strain evidence="1 2">CBS 291.85</strain>
    </source>
</reference>
<dbReference type="SUPFAM" id="SSF51735">
    <property type="entry name" value="NAD(P)-binding Rossmann-fold domains"/>
    <property type="match status" value="1"/>
</dbReference>
<proteinExistence type="predicted"/>
<dbReference type="InterPro" id="IPR036291">
    <property type="entry name" value="NAD(P)-bd_dom_sf"/>
</dbReference>
<sequence>MPTALVIGASRGLGRELAKSLRTRGFEVFATIRLENIAAAELPSDIKIIPNIDLAQEDAGAKLVKGLGSQKLDLVLVNAGILKAETFDAPNFADEVEMYKVVSIAPVFIAHHLVKANLFASPSKFILITSEGGSITLRTREEGGGMYGHHGSKAAANMAGKLLAHDLYDKGVIVTMIHPGFMKTDMTKGVGFDKFYESGGAVTPEIAAATTLDFVETLTLEQTGTFWAPRGPRDVGEAERVLGKNLPTPLPLPW</sequence>
<dbReference type="EMBL" id="JAACJM010000054">
    <property type="protein sequence ID" value="KAF5356555.1"/>
    <property type="molecule type" value="Genomic_DNA"/>
</dbReference>
<name>A0A8H5LFC0_9AGAR</name>
<accession>A0A8H5LFC0</accession>
<organism evidence="1 2">
    <name type="scientific">Tetrapyrgos nigripes</name>
    <dbReference type="NCBI Taxonomy" id="182062"/>
    <lineage>
        <taxon>Eukaryota</taxon>
        <taxon>Fungi</taxon>
        <taxon>Dikarya</taxon>
        <taxon>Basidiomycota</taxon>
        <taxon>Agaricomycotina</taxon>
        <taxon>Agaricomycetes</taxon>
        <taxon>Agaricomycetidae</taxon>
        <taxon>Agaricales</taxon>
        <taxon>Marasmiineae</taxon>
        <taxon>Marasmiaceae</taxon>
        <taxon>Tetrapyrgos</taxon>
    </lineage>
</organism>
<evidence type="ECO:0000313" key="1">
    <source>
        <dbReference type="EMBL" id="KAF5356555.1"/>
    </source>
</evidence>
<evidence type="ECO:0008006" key="3">
    <source>
        <dbReference type="Google" id="ProtNLM"/>
    </source>
</evidence>
<dbReference type="Proteomes" id="UP000559256">
    <property type="component" value="Unassembled WGS sequence"/>
</dbReference>
<protein>
    <recommendedName>
        <fullName evidence="3">Oxidoreductase</fullName>
    </recommendedName>
</protein>
<dbReference type="Gene3D" id="3.40.50.720">
    <property type="entry name" value="NAD(P)-binding Rossmann-like Domain"/>
    <property type="match status" value="1"/>
</dbReference>
<dbReference type="InterPro" id="IPR052184">
    <property type="entry name" value="SDR_enzymes"/>
</dbReference>
<dbReference type="AlphaFoldDB" id="A0A8H5LFC0"/>
<keyword evidence="2" id="KW-1185">Reference proteome</keyword>
<evidence type="ECO:0000313" key="2">
    <source>
        <dbReference type="Proteomes" id="UP000559256"/>
    </source>
</evidence>
<dbReference type="Pfam" id="PF00106">
    <property type="entry name" value="adh_short"/>
    <property type="match status" value="1"/>
</dbReference>
<dbReference type="InterPro" id="IPR002347">
    <property type="entry name" value="SDR_fam"/>
</dbReference>